<accession>A0A292PRY7</accession>
<dbReference type="Proteomes" id="UP001412239">
    <property type="component" value="Unassembled WGS sequence"/>
</dbReference>
<feature type="non-terminal residue" evidence="1">
    <location>
        <position position="1"/>
    </location>
</feature>
<reference evidence="1" key="1">
    <citation type="submission" date="2015-10" db="EMBL/GenBank/DDBJ databases">
        <authorList>
            <person name="Regsiter A."/>
            <person name="william w."/>
        </authorList>
    </citation>
    <scope>NUCLEOTIDE SEQUENCE</scope>
    <source>
        <strain evidence="1">Montdore</strain>
    </source>
</reference>
<evidence type="ECO:0000313" key="1">
    <source>
        <dbReference type="EMBL" id="CUS09465.1"/>
    </source>
</evidence>
<dbReference type="EMBL" id="LN891081">
    <property type="protein sequence ID" value="CUS09465.1"/>
    <property type="molecule type" value="Genomic_DNA"/>
</dbReference>
<evidence type="ECO:0000313" key="2">
    <source>
        <dbReference type="Proteomes" id="UP001412239"/>
    </source>
</evidence>
<name>A0A292PRY7_9PEZI</name>
<organism evidence="1 2">
    <name type="scientific">Tuber aestivum</name>
    <name type="common">summer truffle</name>
    <dbReference type="NCBI Taxonomy" id="59557"/>
    <lineage>
        <taxon>Eukaryota</taxon>
        <taxon>Fungi</taxon>
        <taxon>Dikarya</taxon>
        <taxon>Ascomycota</taxon>
        <taxon>Pezizomycotina</taxon>
        <taxon>Pezizomycetes</taxon>
        <taxon>Pezizales</taxon>
        <taxon>Tuberaceae</taxon>
        <taxon>Tuber</taxon>
    </lineage>
</organism>
<gene>
    <name evidence="1" type="ORF">GSTUAT00006425001</name>
</gene>
<dbReference type="AlphaFoldDB" id="A0A292PRY7"/>
<proteinExistence type="predicted"/>
<keyword evidence="2" id="KW-1185">Reference proteome</keyword>
<protein>
    <submittedName>
        <fullName evidence="1">Uncharacterized protein</fullName>
    </submittedName>
</protein>
<sequence>EPSDDTFLLLITLTPPIPLSTVPLSANLLPPSTPRTRQRFRRYSFLPHNALYRTLWSQLNYDPVCRNFSACSKDYEADCYCQSHQGEWILSRGYKDGFSDGVEVRSGGYAGV</sequence>